<organism evidence="1 2">
    <name type="scientific">Alligator mississippiensis</name>
    <name type="common">American alligator</name>
    <dbReference type="NCBI Taxonomy" id="8496"/>
    <lineage>
        <taxon>Eukaryota</taxon>
        <taxon>Metazoa</taxon>
        <taxon>Chordata</taxon>
        <taxon>Craniata</taxon>
        <taxon>Vertebrata</taxon>
        <taxon>Euteleostomi</taxon>
        <taxon>Archelosauria</taxon>
        <taxon>Archosauria</taxon>
        <taxon>Crocodylia</taxon>
        <taxon>Alligatoridae</taxon>
        <taxon>Alligatorinae</taxon>
        <taxon>Alligator</taxon>
    </lineage>
</organism>
<dbReference type="Proteomes" id="UP000050525">
    <property type="component" value="Unassembled WGS sequence"/>
</dbReference>
<protein>
    <submittedName>
        <fullName evidence="1">Uncharacterized protein</fullName>
    </submittedName>
</protein>
<name>A0A151MTW2_ALLMI</name>
<comment type="caution">
    <text evidence="1">The sequence shown here is derived from an EMBL/GenBank/DDBJ whole genome shotgun (WGS) entry which is preliminary data.</text>
</comment>
<accession>A0A151MTW2</accession>
<evidence type="ECO:0000313" key="2">
    <source>
        <dbReference type="Proteomes" id="UP000050525"/>
    </source>
</evidence>
<evidence type="ECO:0000313" key="1">
    <source>
        <dbReference type="EMBL" id="KYO27967.1"/>
    </source>
</evidence>
<dbReference type="AlphaFoldDB" id="A0A151MTW2"/>
<dbReference type="EMBL" id="AKHW03005050">
    <property type="protein sequence ID" value="KYO27967.1"/>
    <property type="molecule type" value="Genomic_DNA"/>
</dbReference>
<gene>
    <name evidence="1" type="ORF">Y1Q_0014167</name>
</gene>
<keyword evidence="2" id="KW-1185">Reference proteome</keyword>
<reference evidence="1 2" key="1">
    <citation type="journal article" date="2012" name="Genome Biol.">
        <title>Sequencing three crocodilian genomes to illuminate the evolution of archosaurs and amniotes.</title>
        <authorList>
            <person name="St John J.A."/>
            <person name="Braun E.L."/>
            <person name="Isberg S.R."/>
            <person name="Miles L.G."/>
            <person name="Chong A.Y."/>
            <person name="Gongora J."/>
            <person name="Dalzell P."/>
            <person name="Moran C."/>
            <person name="Bed'hom B."/>
            <person name="Abzhanov A."/>
            <person name="Burgess S.C."/>
            <person name="Cooksey A.M."/>
            <person name="Castoe T.A."/>
            <person name="Crawford N.G."/>
            <person name="Densmore L.D."/>
            <person name="Drew J.C."/>
            <person name="Edwards S.V."/>
            <person name="Faircloth B.C."/>
            <person name="Fujita M.K."/>
            <person name="Greenwold M.J."/>
            <person name="Hoffmann F.G."/>
            <person name="Howard J.M."/>
            <person name="Iguchi T."/>
            <person name="Janes D.E."/>
            <person name="Khan S.Y."/>
            <person name="Kohno S."/>
            <person name="de Koning A.J."/>
            <person name="Lance S.L."/>
            <person name="McCarthy F.M."/>
            <person name="McCormack J.E."/>
            <person name="Merchant M.E."/>
            <person name="Peterson D.G."/>
            <person name="Pollock D.D."/>
            <person name="Pourmand N."/>
            <person name="Raney B.J."/>
            <person name="Roessler K.A."/>
            <person name="Sanford J.R."/>
            <person name="Sawyer R.H."/>
            <person name="Schmidt C.J."/>
            <person name="Triplett E.W."/>
            <person name="Tuberville T.D."/>
            <person name="Venegas-Anaya M."/>
            <person name="Howard J.T."/>
            <person name="Jarvis E.D."/>
            <person name="Guillette L.J.Jr."/>
            <person name="Glenn T.C."/>
            <person name="Green R.E."/>
            <person name="Ray D.A."/>
        </authorList>
    </citation>
    <scope>NUCLEOTIDE SEQUENCE [LARGE SCALE GENOMIC DNA]</scope>
    <source>
        <strain evidence="1">KSC_2009_1</strain>
    </source>
</reference>
<sequence length="147" mass="16353">MVPRVVLFIPWNQTHRLFKPLHQLQFLAGQVTSCPDHSGVCHGSSCSVRIHCEVFMREHSGCLLSNMLYQLGFKNGSTGAAATRSNNPSKHRVTSISCATVHSPGRDEEAYRAHPVECCCRLSAFYRLRNLQLDFISSVSVGEYDGV</sequence>
<proteinExistence type="predicted"/>